<organism evidence="2 3">
    <name type="scientific">Salix dunnii</name>
    <dbReference type="NCBI Taxonomy" id="1413687"/>
    <lineage>
        <taxon>Eukaryota</taxon>
        <taxon>Viridiplantae</taxon>
        <taxon>Streptophyta</taxon>
        <taxon>Embryophyta</taxon>
        <taxon>Tracheophyta</taxon>
        <taxon>Spermatophyta</taxon>
        <taxon>Magnoliopsida</taxon>
        <taxon>eudicotyledons</taxon>
        <taxon>Gunneridae</taxon>
        <taxon>Pentapetalae</taxon>
        <taxon>rosids</taxon>
        <taxon>fabids</taxon>
        <taxon>Malpighiales</taxon>
        <taxon>Salicaceae</taxon>
        <taxon>Saliceae</taxon>
        <taxon>Salix</taxon>
    </lineage>
</organism>
<keyword evidence="3" id="KW-1185">Reference proteome</keyword>
<name>A0A835MSS8_9ROSI</name>
<dbReference type="InterPro" id="IPR010417">
    <property type="entry name" value="Embryo-specific_ATS3"/>
</dbReference>
<dbReference type="EMBL" id="JADGMS010000015">
    <property type="protein sequence ID" value="KAF9668273.1"/>
    <property type="molecule type" value="Genomic_DNA"/>
</dbReference>
<proteinExistence type="predicted"/>
<comment type="caution">
    <text evidence="2">The sequence shown here is derived from an EMBL/GenBank/DDBJ whole genome shotgun (WGS) entry which is preliminary data.</text>
</comment>
<evidence type="ECO:0000313" key="2">
    <source>
        <dbReference type="EMBL" id="KAF9668273.1"/>
    </source>
</evidence>
<dbReference type="PANTHER" id="PTHR31718:SF32">
    <property type="entry name" value="EMBRYO-SPECIFIC PROTEIN ATS3B"/>
    <property type="match status" value="1"/>
</dbReference>
<sequence length="84" mass="9462">MRNSHHFLRSCFAFCFVLGLSQADQSIISRLQPQPLESFNLSLVQNVGSCYYTVVISTSCSSPRYTRDQISLSFGDAYGNQVWS</sequence>
<dbReference type="Pfam" id="PF06232">
    <property type="entry name" value="ATS3"/>
    <property type="match status" value="1"/>
</dbReference>
<feature type="chain" id="PRO_5032494734" evidence="1">
    <location>
        <begin position="24"/>
        <end position="84"/>
    </location>
</feature>
<accession>A0A835MSS8</accession>
<gene>
    <name evidence="2" type="ORF">SADUNF_Sadunf15G0111800</name>
</gene>
<reference evidence="2 3" key="1">
    <citation type="submission" date="2020-10" db="EMBL/GenBank/DDBJ databases">
        <title>Plant Genome Project.</title>
        <authorList>
            <person name="Zhang R.-G."/>
        </authorList>
    </citation>
    <scope>NUCLEOTIDE SEQUENCE [LARGE SCALE GENOMIC DNA]</scope>
    <source>
        <strain evidence="2">FAFU-HL-1</strain>
        <tissue evidence="2">Leaf</tissue>
    </source>
</reference>
<evidence type="ECO:0000256" key="1">
    <source>
        <dbReference type="SAM" id="SignalP"/>
    </source>
</evidence>
<dbReference type="Proteomes" id="UP000657918">
    <property type="component" value="Unassembled WGS sequence"/>
</dbReference>
<evidence type="ECO:0000313" key="3">
    <source>
        <dbReference type="Proteomes" id="UP000657918"/>
    </source>
</evidence>
<keyword evidence="1" id="KW-0732">Signal</keyword>
<protein>
    <submittedName>
        <fullName evidence="2">Uncharacterized protein</fullName>
    </submittedName>
</protein>
<dbReference type="AlphaFoldDB" id="A0A835MSS8"/>
<feature type="signal peptide" evidence="1">
    <location>
        <begin position="1"/>
        <end position="23"/>
    </location>
</feature>
<dbReference type="OrthoDB" id="817978at2759"/>
<dbReference type="PANTHER" id="PTHR31718">
    <property type="entry name" value="PLAT DOMAIN-CONTAINING PROTEIN"/>
    <property type="match status" value="1"/>
</dbReference>